<dbReference type="PATRIC" id="fig|1432052.4.peg.311"/>
<keyword evidence="1" id="KW-0805">Transcription regulation</keyword>
<dbReference type="InterPro" id="IPR036388">
    <property type="entry name" value="WH-like_DNA-bd_sf"/>
</dbReference>
<dbReference type="InterPro" id="IPR050313">
    <property type="entry name" value="Carb_Metab_HTH_regulators"/>
</dbReference>
<dbReference type="InterPro" id="IPR018356">
    <property type="entry name" value="Tscrpt_reg_HTH_DeoR_CS"/>
</dbReference>
<dbReference type="SMART" id="SM00420">
    <property type="entry name" value="HTH_DEOR"/>
    <property type="match status" value="1"/>
</dbReference>
<dbReference type="SUPFAM" id="SSF100950">
    <property type="entry name" value="NagB/RpiA/CoA transferase-like"/>
    <property type="match status" value="1"/>
</dbReference>
<organism evidence="5 6">
    <name type="scientific">Eisenbergiella tayi</name>
    <dbReference type="NCBI Taxonomy" id="1432052"/>
    <lineage>
        <taxon>Bacteria</taxon>
        <taxon>Bacillati</taxon>
        <taxon>Bacillota</taxon>
        <taxon>Clostridia</taxon>
        <taxon>Lachnospirales</taxon>
        <taxon>Lachnospiraceae</taxon>
        <taxon>Eisenbergiella</taxon>
    </lineage>
</organism>
<evidence type="ECO:0000313" key="5">
    <source>
        <dbReference type="EMBL" id="ODM08652.1"/>
    </source>
</evidence>
<dbReference type="PANTHER" id="PTHR30363:SF8">
    <property type="entry name" value="DEOXYRIBOSE OPERON REPRESSOR"/>
    <property type="match status" value="1"/>
</dbReference>
<keyword evidence="2" id="KW-0238">DNA-binding</keyword>
<evidence type="ECO:0000256" key="1">
    <source>
        <dbReference type="ARBA" id="ARBA00023015"/>
    </source>
</evidence>
<dbReference type="Pfam" id="PF00455">
    <property type="entry name" value="DeoRC"/>
    <property type="match status" value="1"/>
</dbReference>
<name>A0A1E3AJ21_9FIRM</name>
<comment type="caution">
    <text evidence="5">The sequence shown here is derived from an EMBL/GenBank/DDBJ whole genome shotgun (WGS) entry which is preliminary data.</text>
</comment>
<evidence type="ECO:0000256" key="3">
    <source>
        <dbReference type="ARBA" id="ARBA00023163"/>
    </source>
</evidence>
<sequence length="247" mass="27825">MNKKERRLNELVGLLNEQPNLSVRNLAGILNVSEMTIRRDLNFIQSSNRLDNINNIEHEYKLSEERAKYSAEKNRIGKFAVSLISPGDILIIDNGTTTGEMSKYIPENMGLTILCYNYYILSQLVQKNDVSIIFPGGYYHPKDQMFESPEANNLIKSHRATKLFLSASGVHEKLGITCAHNYEVLTKRAVISSSLTKILLVDSSKLGLIRTAFFASLSELDIIITDNGISEEWIHLIEDAGIELHIV</sequence>
<dbReference type="AlphaFoldDB" id="A0A1E3AJ21"/>
<dbReference type="Gene3D" id="3.40.50.1360">
    <property type="match status" value="1"/>
</dbReference>
<accession>A0A1E3AJ21</accession>
<gene>
    <name evidence="5" type="primary">deoR</name>
    <name evidence="5" type="ORF">BEI61_00281</name>
</gene>
<dbReference type="GO" id="GO:0003700">
    <property type="term" value="F:DNA-binding transcription factor activity"/>
    <property type="evidence" value="ECO:0007669"/>
    <property type="project" value="InterPro"/>
</dbReference>
<dbReference type="InterPro" id="IPR001034">
    <property type="entry name" value="DeoR_HTH"/>
</dbReference>
<dbReference type="InterPro" id="IPR036390">
    <property type="entry name" value="WH_DNA-bd_sf"/>
</dbReference>
<evidence type="ECO:0000313" key="6">
    <source>
        <dbReference type="Proteomes" id="UP000094067"/>
    </source>
</evidence>
<dbReference type="Gene3D" id="1.10.10.10">
    <property type="entry name" value="Winged helix-like DNA-binding domain superfamily/Winged helix DNA-binding domain"/>
    <property type="match status" value="1"/>
</dbReference>
<dbReference type="InterPro" id="IPR037171">
    <property type="entry name" value="NagB/RpiA_transferase-like"/>
</dbReference>
<reference evidence="5 6" key="1">
    <citation type="submission" date="2016-07" db="EMBL/GenBank/DDBJ databases">
        <title>Characterization of isolates of Eisenbergiella tayi derived from blood cultures, using whole genome sequencing.</title>
        <authorList>
            <person name="Burdz T."/>
            <person name="Wiebe D."/>
            <person name="Huynh C."/>
            <person name="Bernard K."/>
        </authorList>
    </citation>
    <scope>NUCLEOTIDE SEQUENCE [LARGE SCALE GENOMIC DNA]</scope>
    <source>
        <strain evidence="5 6">NML 110608</strain>
    </source>
</reference>
<feature type="domain" description="HTH deoR-type" evidence="4">
    <location>
        <begin position="4"/>
        <end position="59"/>
    </location>
</feature>
<dbReference type="InterPro" id="IPR014036">
    <property type="entry name" value="DeoR-like_C"/>
</dbReference>
<dbReference type="SUPFAM" id="SSF46785">
    <property type="entry name" value="Winged helix' DNA-binding domain"/>
    <property type="match status" value="1"/>
</dbReference>
<protein>
    <submittedName>
        <fullName evidence="5">Deoxyribose operon repressor</fullName>
    </submittedName>
</protein>
<dbReference type="Pfam" id="PF08220">
    <property type="entry name" value="HTH_DeoR"/>
    <property type="match status" value="1"/>
</dbReference>
<dbReference type="PANTHER" id="PTHR30363">
    <property type="entry name" value="HTH-TYPE TRANSCRIPTIONAL REGULATOR SRLR-RELATED"/>
    <property type="match status" value="1"/>
</dbReference>
<dbReference type="GO" id="GO:0003677">
    <property type="term" value="F:DNA binding"/>
    <property type="evidence" value="ECO:0007669"/>
    <property type="project" value="UniProtKB-KW"/>
</dbReference>
<dbReference type="RefSeq" id="WP_069150990.1">
    <property type="nucleotide sequence ID" value="NZ_DAWDRA010000222.1"/>
</dbReference>
<evidence type="ECO:0000256" key="2">
    <source>
        <dbReference type="ARBA" id="ARBA00023125"/>
    </source>
</evidence>
<dbReference type="Proteomes" id="UP000094067">
    <property type="component" value="Unassembled WGS sequence"/>
</dbReference>
<dbReference type="PROSITE" id="PS00894">
    <property type="entry name" value="HTH_DEOR_1"/>
    <property type="match status" value="1"/>
</dbReference>
<dbReference type="EMBL" id="MCGH01000001">
    <property type="protein sequence ID" value="ODM08652.1"/>
    <property type="molecule type" value="Genomic_DNA"/>
</dbReference>
<dbReference type="PROSITE" id="PS51000">
    <property type="entry name" value="HTH_DEOR_2"/>
    <property type="match status" value="1"/>
</dbReference>
<dbReference type="SMART" id="SM01134">
    <property type="entry name" value="DeoRC"/>
    <property type="match status" value="1"/>
</dbReference>
<keyword evidence="3" id="KW-0804">Transcription</keyword>
<evidence type="ECO:0000259" key="4">
    <source>
        <dbReference type="PROSITE" id="PS51000"/>
    </source>
</evidence>
<proteinExistence type="predicted"/>